<dbReference type="Proteomes" id="UP000675554">
    <property type="component" value="Unassembled WGS sequence"/>
</dbReference>
<dbReference type="AlphaFoldDB" id="A0A8T4J0W8"/>
<gene>
    <name evidence="1" type="ORF">KDA82_22780</name>
</gene>
<reference evidence="1" key="1">
    <citation type="submission" date="2021-04" db="EMBL/GenBank/DDBJ databases">
        <title>Sequencing of actinobacteria type strains.</title>
        <authorList>
            <person name="Nguyen G.-S."/>
            <person name="Wentzel A."/>
        </authorList>
    </citation>
    <scope>NUCLEOTIDE SEQUENCE</scope>
    <source>
        <strain evidence="1">DSM 42095</strain>
    </source>
</reference>
<comment type="caution">
    <text evidence="1">The sequence shown here is derived from an EMBL/GenBank/DDBJ whole genome shotgun (WGS) entry which is preliminary data.</text>
</comment>
<evidence type="ECO:0000313" key="2">
    <source>
        <dbReference type="Proteomes" id="UP000675554"/>
    </source>
</evidence>
<dbReference type="InterPro" id="IPR025591">
    <property type="entry name" value="RloB"/>
</dbReference>
<accession>A0A8T4J0W8</accession>
<sequence>MYVFAEGEVTEEEYAEIVRAHGTRGTPGLDVICEFRTPRDRKPIPMVEDAVAFAHGVRREARKAKLTEDDDRWPQVWCLFDRDEHKFVREAVALAEREQIGVAYSHPCFELWRLLHYQNYTSTFAGVCNGARDKLRGQNGFPQTYGPTIAKADDNLVKHVRAGQVLGGYQQAKSYAKRINAQHQHPDPCRWDPYTNVWTFVESALDITDY</sequence>
<name>A0A8T4J0W8_9ACTN</name>
<keyword evidence="2" id="KW-1185">Reference proteome</keyword>
<dbReference type="Pfam" id="PF13707">
    <property type="entry name" value="RloB"/>
    <property type="match status" value="1"/>
</dbReference>
<proteinExistence type="predicted"/>
<organism evidence="1 2">
    <name type="scientific">Streptomyces daliensis</name>
    <dbReference type="NCBI Taxonomy" id="299421"/>
    <lineage>
        <taxon>Bacteria</taxon>
        <taxon>Bacillati</taxon>
        <taxon>Actinomycetota</taxon>
        <taxon>Actinomycetes</taxon>
        <taxon>Kitasatosporales</taxon>
        <taxon>Streptomycetaceae</taxon>
        <taxon>Streptomyces</taxon>
    </lineage>
</organism>
<evidence type="ECO:0000313" key="1">
    <source>
        <dbReference type="EMBL" id="MBR7675787.1"/>
    </source>
</evidence>
<protein>
    <submittedName>
        <fullName evidence="1">RloB domain-containing protein</fullName>
    </submittedName>
</protein>
<dbReference type="EMBL" id="JAGSMN010000533">
    <property type="protein sequence ID" value="MBR7675787.1"/>
    <property type="molecule type" value="Genomic_DNA"/>
</dbReference>